<comment type="subcellular location">
    <subcellularLocation>
        <location evidence="1">Cell membrane</location>
        <topology evidence="1">Multi-pass membrane protein</topology>
    </subcellularLocation>
</comment>
<evidence type="ECO:0000259" key="8">
    <source>
        <dbReference type="Pfam" id="PF01757"/>
    </source>
</evidence>
<keyword evidence="9" id="KW-0808">Transferase</keyword>
<accession>A0ABW8X0K6</accession>
<feature type="transmembrane region" description="Helical" evidence="7">
    <location>
        <begin position="62"/>
        <end position="83"/>
    </location>
</feature>
<dbReference type="Pfam" id="PF01757">
    <property type="entry name" value="Acyl_transf_3"/>
    <property type="match status" value="1"/>
</dbReference>
<dbReference type="RefSeq" id="WP_202048611.1">
    <property type="nucleotide sequence ID" value="NZ_JBFQGM010000027.1"/>
</dbReference>
<evidence type="ECO:0000256" key="1">
    <source>
        <dbReference type="ARBA" id="ARBA00004651"/>
    </source>
</evidence>
<feature type="transmembrane region" description="Helical" evidence="7">
    <location>
        <begin position="245"/>
        <end position="266"/>
    </location>
</feature>
<feature type="transmembrane region" description="Helical" evidence="7">
    <location>
        <begin position="219"/>
        <end position="239"/>
    </location>
</feature>
<gene>
    <name evidence="9" type="ORF">AB0759_39590</name>
</gene>
<organism evidence="9 10">
    <name type="scientific">Scytonema tolypothrichoides VB-61278_2</name>
    <dbReference type="NCBI Taxonomy" id="3232314"/>
    <lineage>
        <taxon>Bacteria</taxon>
        <taxon>Bacillati</taxon>
        <taxon>Cyanobacteriota</taxon>
        <taxon>Cyanophyceae</taxon>
        <taxon>Nostocales</taxon>
        <taxon>Scytonemataceae</taxon>
        <taxon>Scytonema</taxon>
    </lineage>
</organism>
<comment type="similarity">
    <text evidence="2">Belongs to the acyltransferase 3 family.</text>
</comment>
<keyword evidence="6 7" id="KW-0472">Membrane</keyword>
<comment type="caution">
    <text evidence="9">The sequence shown here is derived from an EMBL/GenBank/DDBJ whole genome shotgun (WGS) entry which is preliminary data.</text>
</comment>
<feature type="transmembrane region" description="Helical" evidence="7">
    <location>
        <begin position="21"/>
        <end position="42"/>
    </location>
</feature>
<feature type="transmembrane region" description="Helical" evidence="7">
    <location>
        <begin position="195"/>
        <end position="212"/>
    </location>
</feature>
<evidence type="ECO:0000256" key="2">
    <source>
        <dbReference type="ARBA" id="ARBA00007400"/>
    </source>
</evidence>
<evidence type="ECO:0000256" key="3">
    <source>
        <dbReference type="ARBA" id="ARBA00022475"/>
    </source>
</evidence>
<feature type="domain" description="Acyltransferase 3" evidence="8">
    <location>
        <begin position="22"/>
        <end position="328"/>
    </location>
</feature>
<dbReference type="PANTHER" id="PTHR40074:SF2">
    <property type="entry name" value="O-ACETYLTRANSFERASE WECH"/>
    <property type="match status" value="1"/>
</dbReference>
<evidence type="ECO:0000313" key="9">
    <source>
        <dbReference type="EMBL" id="MFL9466695.1"/>
    </source>
</evidence>
<feature type="transmembrane region" description="Helical" evidence="7">
    <location>
        <begin position="95"/>
        <end position="116"/>
    </location>
</feature>
<name>A0ABW8X0K6_9CYAN</name>
<feature type="transmembrane region" description="Helical" evidence="7">
    <location>
        <begin position="163"/>
        <end position="189"/>
    </location>
</feature>
<feature type="transmembrane region" description="Helical" evidence="7">
    <location>
        <begin position="310"/>
        <end position="331"/>
    </location>
</feature>
<sequence>MIQATSTMIQATSTKVKQQRLHWVDYAKGIGIFLVVVGHTLRGLVKSSILEESAFIMWVDRWIYAFHMPLFFFISGLFVVRSLSKPFKSFVLDKISVIVYPYFIWSILQNILQILTSRYTNQPVTFTDIWRIIYQPYQQFWFLYTLFIILLAYAIFHKLRISPVIFLAFSVFIYILYCLDISIGPWGILYLVRRYAIYFALGLCFGSSNLLTKINQLKVLPLLLTIVVGYLAIALAVVFKFDENPIAIFIIATIGIAASTALSVLLQNFNTMNFVKQWGIFSLEIYVAHIIAASSARIFLQKMFHISEPIVHLLIGTYVGIYGPIAFSKICSKLGFQYMFKLRSLKA</sequence>
<dbReference type="EMBL" id="JBFQGM010000027">
    <property type="protein sequence ID" value="MFL9466695.1"/>
    <property type="molecule type" value="Genomic_DNA"/>
</dbReference>
<evidence type="ECO:0000256" key="5">
    <source>
        <dbReference type="ARBA" id="ARBA00022989"/>
    </source>
</evidence>
<reference evidence="9 10" key="1">
    <citation type="submission" date="2024-07" db="EMBL/GenBank/DDBJ databases">
        <authorList>
            <person name="Tripathy S."/>
        </authorList>
    </citation>
    <scope>NUCLEOTIDE SEQUENCE [LARGE SCALE GENOMIC DNA]</scope>
    <source>
        <strain evidence="9 10">VB-61278_2</strain>
    </source>
</reference>
<protein>
    <submittedName>
        <fullName evidence="9">Acyltransferase family protein</fullName>
    </submittedName>
</protein>
<keyword evidence="5 7" id="KW-1133">Transmembrane helix</keyword>
<evidence type="ECO:0000313" key="10">
    <source>
        <dbReference type="Proteomes" id="UP001628874"/>
    </source>
</evidence>
<dbReference type="Proteomes" id="UP001628874">
    <property type="component" value="Unassembled WGS sequence"/>
</dbReference>
<feature type="transmembrane region" description="Helical" evidence="7">
    <location>
        <begin position="278"/>
        <end position="298"/>
    </location>
</feature>
<evidence type="ECO:0000256" key="4">
    <source>
        <dbReference type="ARBA" id="ARBA00022692"/>
    </source>
</evidence>
<dbReference type="InterPro" id="IPR002656">
    <property type="entry name" value="Acyl_transf_3_dom"/>
</dbReference>
<dbReference type="PANTHER" id="PTHR40074">
    <property type="entry name" value="O-ACETYLTRANSFERASE WECH"/>
    <property type="match status" value="1"/>
</dbReference>
<keyword evidence="4 7" id="KW-0812">Transmembrane</keyword>
<proteinExistence type="inferred from homology"/>
<keyword evidence="10" id="KW-1185">Reference proteome</keyword>
<keyword evidence="9" id="KW-0012">Acyltransferase</keyword>
<feature type="transmembrane region" description="Helical" evidence="7">
    <location>
        <begin position="136"/>
        <end position="156"/>
    </location>
</feature>
<evidence type="ECO:0000256" key="7">
    <source>
        <dbReference type="SAM" id="Phobius"/>
    </source>
</evidence>
<keyword evidence="3" id="KW-1003">Cell membrane</keyword>
<dbReference type="GO" id="GO:0016746">
    <property type="term" value="F:acyltransferase activity"/>
    <property type="evidence" value="ECO:0007669"/>
    <property type="project" value="UniProtKB-KW"/>
</dbReference>
<evidence type="ECO:0000256" key="6">
    <source>
        <dbReference type="ARBA" id="ARBA00023136"/>
    </source>
</evidence>